<feature type="signal peptide" evidence="5">
    <location>
        <begin position="1"/>
        <end position="19"/>
    </location>
</feature>
<dbReference type="PROSITE" id="PS51352">
    <property type="entry name" value="THIOREDOXIN_2"/>
    <property type="match status" value="1"/>
</dbReference>
<dbReference type="CDD" id="cd02966">
    <property type="entry name" value="TlpA_like_family"/>
    <property type="match status" value="1"/>
</dbReference>
<dbReference type="InterPro" id="IPR036249">
    <property type="entry name" value="Thioredoxin-like_sf"/>
</dbReference>
<accession>A0ABW5YV50</accession>
<dbReference type="PANTHER" id="PTHR42852:SF6">
    <property type="entry name" value="THIOL:DISULFIDE INTERCHANGE PROTEIN DSBE"/>
    <property type="match status" value="1"/>
</dbReference>
<dbReference type="SUPFAM" id="SSF52833">
    <property type="entry name" value="Thioredoxin-like"/>
    <property type="match status" value="1"/>
</dbReference>
<evidence type="ECO:0000259" key="6">
    <source>
        <dbReference type="PROSITE" id="PS51352"/>
    </source>
</evidence>
<dbReference type="InterPro" id="IPR013766">
    <property type="entry name" value="Thioredoxin_domain"/>
</dbReference>
<name>A0ABW5YV50_9SPHI</name>
<dbReference type="InterPro" id="IPR050553">
    <property type="entry name" value="Thioredoxin_ResA/DsbE_sf"/>
</dbReference>
<dbReference type="InterPro" id="IPR012336">
    <property type="entry name" value="Thioredoxin-like_fold"/>
</dbReference>
<keyword evidence="2" id="KW-0201">Cytochrome c-type biogenesis</keyword>
<evidence type="ECO:0000256" key="1">
    <source>
        <dbReference type="ARBA" id="ARBA00004196"/>
    </source>
</evidence>
<evidence type="ECO:0000256" key="2">
    <source>
        <dbReference type="ARBA" id="ARBA00022748"/>
    </source>
</evidence>
<feature type="chain" id="PRO_5046283140" evidence="5">
    <location>
        <begin position="20"/>
        <end position="535"/>
    </location>
</feature>
<reference evidence="8" key="1">
    <citation type="journal article" date="2019" name="Int. J. Syst. Evol. Microbiol.">
        <title>The Global Catalogue of Microorganisms (GCM) 10K type strain sequencing project: providing services to taxonomists for standard genome sequencing and annotation.</title>
        <authorList>
            <consortium name="The Broad Institute Genomics Platform"/>
            <consortium name="The Broad Institute Genome Sequencing Center for Infectious Disease"/>
            <person name="Wu L."/>
            <person name="Ma J."/>
        </authorList>
    </citation>
    <scope>NUCLEOTIDE SEQUENCE [LARGE SCALE GENOMIC DNA]</scope>
    <source>
        <strain evidence="8">KCTC 22209</strain>
    </source>
</reference>
<comment type="caution">
    <text evidence="7">The sequence shown here is derived from an EMBL/GenBank/DDBJ whole genome shotgun (WGS) entry which is preliminary data.</text>
</comment>
<organism evidence="7 8">
    <name type="scientific">Sphingobacterium anhuiense</name>
    <dbReference type="NCBI Taxonomy" id="493780"/>
    <lineage>
        <taxon>Bacteria</taxon>
        <taxon>Pseudomonadati</taxon>
        <taxon>Bacteroidota</taxon>
        <taxon>Sphingobacteriia</taxon>
        <taxon>Sphingobacteriales</taxon>
        <taxon>Sphingobacteriaceae</taxon>
        <taxon>Sphingobacterium</taxon>
    </lineage>
</organism>
<sequence length="535" mass="62327">MKYLLCLFFPLFSLYCATAQMSLNQSAEPDPNSWILKELAKAKVKTSKVSYKDNFFQFDTVRLIGFIEGYNPKSEFTSGIIYSSNQLTWEDHPTTVQIFPDGRFEASYPVTNPEISYIKYRNDRFTFYIEPGQTLALRFKVTQDQNLELIGFEGPLAVENQQLKDFDWGKNPRVFYQNLEKILIEQPISQTKMQIISAWDSVKHEVDVRFRKSDFSPKLKNLIHADIALYYTTLLMDIQMSKKSLLRDDPKNSFLKEPLPTDYFDFMSRLDLNDFALLVPNEFSSFINLFEFSPLFRKQEYYDALNRQVKGNLYLVLDSANKKFNPTIANTLVTEVAKLRTLKSKLDYATDTIKITNLTDDLLTVLTNKDLKNEALKLAERVKISKDGYLLPNTPAGALFTKMTDKYRGKVVVVDFWAQWCGPCRQGIESMKEKRLKLKDNPNLVFVFVTDNVGTPDVDFYNNYIIENDMSESYRVSADEYMALRELFKFNGIPRYVLMDPDGRIRNNDFQMHNWKSELTKNYPQLFNDQLMEGI</sequence>
<comment type="subcellular location">
    <subcellularLocation>
        <location evidence="1">Cell envelope</location>
    </subcellularLocation>
</comment>
<dbReference type="Pfam" id="PF13905">
    <property type="entry name" value="Thioredoxin_8"/>
    <property type="match status" value="1"/>
</dbReference>
<feature type="domain" description="Thioredoxin" evidence="6">
    <location>
        <begin position="385"/>
        <end position="535"/>
    </location>
</feature>
<keyword evidence="8" id="KW-1185">Reference proteome</keyword>
<dbReference type="PROSITE" id="PS00194">
    <property type="entry name" value="THIOREDOXIN_1"/>
    <property type="match status" value="1"/>
</dbReference>
<dbReference type="Proteomes" id="UP001597509">
    <property type="component" value="Unassembled WGS sequence"/>
</dbReference>
<dbReference type="PANTHER" id="PTHR42852">
    <property type="entry name" value="THIOL:DISULFIDE INTERCHANGE PROTEIN DSBE"/>
    <property type="match status" value="1"/>
</dbReference>
<proteinExistence type="predicted"/>
<dbReference type="Gene3D" id="3.40.30.10">
    <property type="entry name" value="Glutaredoxin"/>
    <property type="match status" value="1"/>
</dbReference>
<keyword evidence="5" id="KW-0732">Signal</keyword>
<dbReference type="EMBL" id="JBHUPE010000004">
    <property type="protein sequence ID" value="MFD2904282.1"/>
    <property type="molecule type" value="Genomic_DNA"/>
</dbReference>
<keyword evidence="4" id="KW-0676">Redox-active center</keyword>
<protein>
    <submittedName>
        <fullName evidence="7">TlpA family protein disulfide reductase</fullName>
    </submittedName>
</protein>
<keyword evidence="3" id="KW-1015">Disulfide bond</keyword>
<evidence type="ECO:0000313" key="8">
    <source>
        <dbReference type="Proteomes" id="UP001597509"/>
    </source>
</evidence>
<evidence type="ECO:0000256" key="3">
    <source>
        <dbReference type="ARBA" id="ARBA00023157"/>
    </source>
</evidence>
<evidence type="ECO:0000256" key="5">
    <source>
        <dbReference type="SAM" id="SignalP"/>
    </source>
</evidence>
<evidence type="ECO:0000256" key="4">
    <source>
        <dbReference type="ARBA" id="ARBA00023284"/>
    </source>
</evidence>
<gene>
    <name evidence="7" type="ORF">ACFS6I_10130</name>
</gene>
<evidence type="ECO:0000313" key="7">
    <source>
        <dbReference type="EMBL" id="MFD2904282.1"/>
    </source>
</evidence>
<dbReference type="InterPro" id="IPR017937">
    <property type="entry name" value="Thioredoxin_CS"/>
</dbReference>